<dbReference type="EMBL" id="CM044703">
    <property type="protein sequence ID" value="KAI5672764.1"/>
    <property type="molecule type" value="Genomic_DNA"/>
</dbReference>
<gene>
    <name evidence="1" type="ORF">M9H77_13128</name>
</gene>
<dbReference type="Proteomes" id="UP001060085">
    <property type="component" value="Linkage Group LG03"/>
</dbReference>
<proteinExistence type="predicted"/>
<name>A0ACC0BJF6_CATRO</name>
<keyword evidence="2" id="KW-1185">Reference proteome</keyword>
<sequence length="434" mass="49103">MDGKDHRVATRTEPSRDIIIEKLNGISLEMDIEMKNMKNRYSLLIAAEELKFFLNGRLIFGPDARSLIVTVLLILVPAVIFCTFVARNLIHEFPASNAGYAVLLVAIGLTICALLLLLLTSCQDPGIVPRSPHPPEDVYAYDASASTEAGARRPQNLQIPRTREVFVNGLPVKVKYCETCMVYRPPRCSHCSVCDNCVERFDHHCPWVGQCIGKRNYRCFFLFIFSSALLCVFVFSMSALYMKFLWDENGTVLKAVKESPAAVGLMVYCFLLLWFVGGLTGFHLYLIGTNQTTYETFRYRADNRINVYDRGCANNFVEVLCTKKEPSKFNFRAYVVEISSKPPRASIQGAATGNSDDGRREKVEDDDLEMGDVLKMSKSRNSGGNSDIRSRVSERLSPRFSEVGLPLDFESQQVPSPRPEKHHYNNWSTRNERR</sequence>
<comment type="caution">
    <text evidence="1">The sequence shown here is derived from an EMBL/GenBank/DDBJ whole genome shotgun (WGS) entry which is preliminary data.</text>
</comment>
<reference evidence="2" key="1">
    <citation type="journal article" date="2023" name="Nat. Plants">
        <title>Single-cell RNA sequencing provides a high-resolution roadmap for understanding the multicellular compartmentation of specialized metabolism.</title>
        <authorList>
            <person name="Sun S."/>
            <person name="Shen X."/>
            <person name="Li Y."/>
            <person name="Li Y."/>
            <person name="Wang S."/>
            <person name="Li R."/>
            <person name="Zhang H."/>
            <person name="Shen G."/>
            <person name="Guo B."/>
            <person name="Wei J."/>
            <person name="Xu J."/>
            <person name="St-Pierre B."/>
            <person name="Chen S."/>
            <person name="Sun C."/>
        </authorList>
    </citation>
    <scope>NUCLEOTIDE SEQUENCE [LARGE SCALE GENOMIC DNA]</scope>
</reference>
<evidence type="ECO:0000313" key="1">
    <source>
        <dbReference type="EMBL" id="KAI5672764.1"/>
    </source>
</evidence>
<protein>
    <submittedName>
        <fullName evidence="1">Uncharacterized protein</fullName>
    </submittedName>
</protein>
<accession>A0ACC0BJF6</accession>
<organism evidence="1 2">
    <name type="scientific">Catharanthus roseus</name>
    <name type="common">Madagascar periwinkle</name>
    <name type="synonym">Vinca rosea</name>
    <dbReference type="NCBI Taxonomy" id="4058"/>
    <lineage>
        <taxon>Eukaryota</taxon>
        <taxon>Viridiplantae</taxon>
        <taxon>Streptophyta</taxon>
        <taxon>Embryophyta</taxon>
        <taxon>Tracheophyta</taxon>
        <taxon>Spermatophyta</taxon>
        <taxon>Magnoliopsida</taxon>
        <taxon>eudicotyledons</taxon>
        <taxon>Gunneridae</taxon>
        <taxon>Pentapetalae</taxon>
        <taxon>asterids</taxon>
        <taxon>lamiids</taxon>
        <taxon>Gentianales</taxon>
        <taxon>Apocynaceae</taxon>
        <taxon>Rauvolfioideae</taxon>
        <taxon>Vinceae</taxon>
        <taxon>Catharanthinae</taxon>
        <taxon>Catharanthus</taxon>
    </lineage>
</organism>
<evidence type="ECO:0000313" key="2">
    <source>
        <dbReference type="Proteomes" id="UP001060085"/>
    </source>
</evidence>